<dbReference type="PROSITE" id="PS50109">
    <property type="entry name" value="HIS_KIN"/>
    <property type="match status" value="1"/>
</dbReference>
<dbReference type="InterPro" id="IPR003661">
    <property type="entry name" value="HisK_dim/P_dom"/>
</dbReference>
<keyword evidence="6 10" id="KW-0812">Transmembrane</keyword>
<evidence type="ECO:0000256" key="1">
    <source>
        <dbReference type="ARBA" id="ARBA00000085"/>
    </source>
</evidence>
<evidence type="ECO:0000313" key="13">
    <source>
        <dbReference type="EMBL" id="MBP2190872.1"/>
    </source>
</evidence>
<dbReference type="InterPro" id="IPR036890">
    <property type="entry name" value="HATPase_C_sf"/>
</dbReference>
<dbReference type="InterPro" id="IPR052162">
    <property type="entry name" value="Sensor_kinase/Photoreceptor"/>
</dbReference>
<evidence type="ECO:0000256" key="8">
    <source>
        <dbReference type="ARBA" id="ARBA00022989"/>
    </source>
</evidence>
<dbReference type="EMBL" id="JAGGMR010000001">
    <property type="protein sequence ID" value="MBP2190872.1"/>
    <property type="molecule type" value="Genomic_DNA"/>
</dbReference>
<evidence type="ECO:0000313" key="14">
    <source>
        <dbReference type="Proteomes" id="UP001519325"/>
    </source>
</evidence>
<evidence type="ECO:0000259" key="11">
    <source>
        <dbReference type="PROSITE" id="PS50109"/>
    </source>
</evidence>
<evidence type="ECO:0000256" key="10">
    <source>
        <dbReference type="SAM" id="Phobius"/>
    </source>
</evidence>
<dbReference type="InterPro" id="IPR003594">
    <property type="entry name" value="HATPase_dom"/>
</dbReference>
<evidence type="ECO:0000259" key="12">
    <source>
        <dbReference type="PROSITE" id="PS50885"/>
    </source>
</evidence>
<dbReference type="SUPFAM" id="SSF55874">
    <property type="entry name" value="ATPase domain of HSP90 chaperone/DNA topoisomerase II/histidine kinase"/>
    <property type="match status" value="1"/>
</dbReference>
<name>A0ABS4QGS3_9NOCA</name>
<dbReference type="Gene3D" id="6.10.340.10">
    <property type="match status" value="1"/>
</dbReference>
<dbReference type="Proteomes" id="UP001519325">
    <property type="component" value="Unassembled WGS sequence"/>
</dbReference>
<dbReference type="CDD" id="cd06225">
    <property type="entry name" value="HAMP"/>
    <property type="match status" value="1"/>
</dbReference>
<feature type="transmembrane region" description="Helical" evidence="10">
    <location>
        <begin position="194"/>
        <end position="213"/>
    </location>
</feature>
<dbReference type="SMART" id="SM00304">
    <property type="entry name" value="HAMP"/>
    <property type="match status" value="1"/>
</dbReference>
<evidence type="ECO:0000256" key="9">
    <source>
        <dbReference type="ARBA" id="ARBA00023012"/>
    </source>
</evidence>
<dbReference type="InterPro" id="IPR005467">
    <property type="entry name" value="His_kinase_dom"/>
</dbReference>
<keyword evidence="9" id="KW-0902">Two-component regulatory system</keyword>
<sequence length="534" mass="58301">MTPSLERPRGAGRLTVEGWFQVVLASMILLAAVGTILGAQVIKDTNRASDRLLNKSLPAAAETYRLQSALLDQETGLRGFAIAGDRALLTPYTEGKITEAAAIARLRELLAGRDKLLADLDAVQSTAQSWRDDYAEPVVGTAAVGPFFAPNVVRGKEIFDALRTRFVIQNADLDAAIEQDRAELADTRRVRDTVLGGIVGGFVLLGVVMLILVRRLVARPLKYLEDASARVSAGEFDHHITVRGPADLATVARSVEAMRRRIVAELAASRGQEAVLAQQATDLDAQTVELRRSNAELEQFAYVASHDLQEPLRKVASFCQLLEKRYGDQLDDRGKQYIDYAVDGAKRMQVLINDLLTFSRVGRVNDSNVPTDLGQTLDKALSNLATVIEDTDARIERPEELPEIAGDPTLLTMLWQNLIGNAIKFRRPEQAPVIRIECAAGPAESGGWEFTVTDNGIGIAPEFADKVFVIFQRLHSRDEYSGTGIGLALCKKIVEFHGGTIRIDTGYTEGTRFCFTLNPAVIEEPAVIDQGVPA</sequence>
<dbReference type="RefSeq" id="WP_209891635.1">
    <property type="nucleotide sequence ID" value="NZ_JAGGMR010000001.1"/>
</dbReference>
<evidence type="ECO:0000256" key="6">
    <source>
        <dbReference type="ARBA" id="ARBA00022692"/>
    </source>
</evidence>
<gene>
    <name evidence="13" type="ORF">BJ987_003773</name>
</gene>
<comment type="catalytic activity">
    <reaction evidence="1">
        <text>ATP + protein L-histidine = ADP + protein N-phospho-L-histidine.</text>
        <dbReference type="EC" id="2.7.13.3"/>
    </reaction>
</comment>
<reference evidence="13 14" key="1">
    <citation type="submission" date="2021-03" db="EMBL/GenBank/DDBJ databases">
        <title>Sequencing the genomes of 1000 actinobacteria strains.</title>
        <authorList>
            <person name="Klenk H.-P."/>
        </authorList>
    </citation>
    <scope>NUCLEOTIDE SEQUENCE [LARGE SCALE GENOMIC DNA]</scope>
    <source>
        <strain evidence="13 14">DSM 45516</strain>
    </source>
</reference>
<feature type="domain" description="Histidine kinase" evidence="11">
    <location>
        <begin position="303"/>
        <end position="521"/>
    </location>
</feature>
<dbReference type="Pfam" id="PF00672">
    <property type="entry name" value="HAMP"/>
    <property type="match status" value="1"/>
</dbReference>
<dbReference type="SUPFAM" id="SSF158472">
    <property type="entry name" value="HAMP domain-like"/>
    <property type="match status" value="1"/>
</dbReference>
<keyword evidence="8 10" id="KW-1133">Transmembrane helix</keyword>
<dbReference type="PANTHER" id="PTHR43304">
    <property type="entry name" value="PHYTOCHROME-LIKE PROTEIN CPH1"/>
    <property type="match status" value="1"/>
</dbReference>
<dbReference type="EC" id="2.7.13.3" evidence="3"/>
<dbReference type="PROSITE" id="PS50885">
    <property type="entry name" value="HAMP"/>
    <property type="match status" value="1"/>
</dbReference>
<dbReference type="InterPro" id="IPR004358">
    <property type="entry name" value="Sig_transdc_His_kin-like_C"/>
</dbReference>
<keyword evidence="7 13" id="KW-0418">Kinase</keyword>
<dbReference type="PRINTS" id="PR00344">
    <property type="entry name" value="BCTRLSENSOR"/>
</dbReference>
<evidence type="ECO:0000256" key="3">
    <source>
        <dbReference type="ARBA" id="ARBA00012438"/>
    </source>
</evidence>
<dbReference type="GO" id="GO:0016301">
    <property type="term" value="F:kinase activity"/>
    <property type="evidence" value="ECO:0007669"/>
    <property type="project" value="UniProtKB-KW"/>
</dbReference>
<dbReference type="SMART" id="SM00388">
    <property type="entry name" value="HisKA"/>
    <property type="match status" value="1"/>
</dbReference>
<dbReference type="SUPFAM" id="SSF47384">
    <property type="entry name" value="Homodimeric domain of signal transducing histidine kinase"/>
    <property type="match status" value="1"/>
</dbReference>
<dbReference type="PANTHER" id="PTHR43304:SF1">
    <property type="entry name" value="PAC DOMAIN-CONTAINING PROTEIN"/>
    <property type="match status" value="1"/>
</dbReference>
<dbReference type="Pfam" id="PF05227">
    <property type="entry name" value="CHASE3"/>
    <property type="match status" value="1"/>
</dbReference>
<dbReference type="Pfam" id="PF02518">
    <property type="entry name" value="HATPase_c"/>
    <property type="match status" value="1"/>
</dbReference>
<dbReference type="InterPro" id="IPR003660">
    <property type="entry name" value="HAMP_dom"/>
</dbReference>
<proteinExistence type="predicted"/>
<dbReference type="SMART" id="SM00387">
    <property type="entry name" value="HATPase_c"/>
    <property type="match status" value="1"/>
</dbReference>
<dbReference type="Gene3D" id="1.10.287.130">
    <property type="match status" value="1"/>
</dbReference>
<feature type="transmembrane region" description="Helical" evidence="10">
    <location>
        <begin position="20"/>
        <end position="42"/>
    </location>
</feature>
<comment type="caution">
    <text evidence="13">The sequence shown here is derived from an EMBL/GenBank/DDBJ whole genome shotgun (WGS) entry which is preliminary data.</text>
</comment>
<evidence type="ECO:0000256" key="4">
    <source>
        <dbReference type="ARBA" id="ARBA00022553"/>
    </source>
</evidence>
<dbReference type="Gene3D" id="3.30.565.10">
    <property type="entry name" value="Histidine kinase-like ATPase, C-terminal domain"/>
    <property type="match status" value="1"/>
</dbReference>
<protein>
    <recommendedName>
        <fullName evidence="3">histidine kinase</fullName>
        <ecNumber evidence="3">2.7.13.3</ecNumber>
    </recommendedName>
</protein>
<evidence type="ECO:0000256" key="5">
    <source>
        <dbReference type="ARBA" id="ARBA00022679"/>
    </source>
</evidence>
<organism evidence="13 14">
    <name type="scientific">Nocardia goodfellowii</name>
    <dbReference type="NCBI Taxonomy" id="882446"/>
    <lineage>
        <taxon>Bacteria</taxon>
        <taxon>Bacillati</taxon>
        <taxon>Actinomycetota</taxon>
        <taxon>Actinomycetes</taxon>
        <taxon>Mycobacteriales</taxon>
        <taxon>Nocardiaceae</taxon>
        <taxon>Nocardia</taxon>
    </lineage>
</organism>
<dbReference type="InterPro" id="IPR007891">
    <property type="entry name" value="CHASE3"/>
</dbReference>
<keyword evidence="5" id="KW-0808">Transferase</keyword>
<keyword evidence="14" id="KW-1185">Reference proteome</keyword>
<keyword evidence="4" id="KW-0597">Phosphoprotein</keyword>
<dbReference type="InterPro" id="IPR036097">
    <property type="entry name" value="HisK_dim/P_sf"/>
</dbReference>
<keyword evidence="10" id="KW-0472">Membrane</keyword>
<dbReference type="CDD" id="cd00082">
    <property type="entry name" value="HisKA"/>
    <property type="match status" value="1"/>
</dbReference>
<evidence type="ECO:0000256" key="2">
    <source>
        <dbReference type="ARBA" id="ARBA00004236"/>
    </source>
</evidence>
<accession>A0ABS4QGS3</accession>
<comment type="subcellular location">
    <subcellularLocation>
        <location evidence="2">Cell membrane</location>
    </subcellularLocation>
</comment>
<dbReference type="Pfam" id="PF00512">
    <property type="entry name" value="HisKA"/>
    <property type="match status" value="1"/>
</dbReference>
<feature type="domain" description="HAMP" evidence="12">
    <location>
        <begin position="215"/>
        <end position="267"/>
    </location>
</feature>
<evidence type="ECO:0000256" key="7">
    <source>
        <dbReference type="ARBA" id="ARBA00022777"/>
    </source>
</evidence>